<accession>A0A437AP25</accession>
<name>A0A437AP25_9MICR</name>
<dbReference type="EMBL" id="RCSS01000151">
    <property type="protein sequence ID" value="RVD92746.1"/>
    <property type="molecule type" value="Genomic_DNA"/>
</dbReference>
<dbReference type="VEuPathDB" id="MicrosporidiaDB:TUBRATIS_007350"/>
<reference evidence="1 2" key="1">
    <citation type="submission" date="2018-10" db="EMBL/GenBank/DDBJ databases">
        <title>Draft genome sequence of the microsporidian Tubulinosema ratisbonensis.</title>
        <authorList>
            <person name="Polonais V."/>
            <person name="Peyretaillade E."/>
            <person name="Niehus S."/>
            <person name="Wawrzyniak I."/>
            <person name="Franchet A."/>
            <person name="Gaspin C."/>
            <person name="Reichstadt M."/>
            <person name="Belser C."/>
            <person name="Labadie K."/>
            <person name="Delbac F."/>
            <person name="Ferrandon D."/>
        </authorList>
    </citation>
    <scope>NUCLEOTIDE SEQUENCE [LARGE SCALE GENOMIC DNA]</scope>
    <source>
        <strain evidence="1 2">Franzen</strain>
    </source>
</reference>
<gene>
    <name evidence="1" type="ORF">TUBRATIS_007350</name>
</gene>
<evidence type="ECO:0000313" key="1">
    <source>
        <dbReference type="EMBL" id="RVD92746.1"/>
    </source>
</evidence>
<keyword evidence="2" id="KW-1185">Reference proteome</keyword>
<sequence length="103" mass="12486">MTQEENKKTEDKKKKKNVKKEFVMNKEEKEKKISYAKIFASRHYFICREQYNEERGYRRDEDGFNGHSSLECSFAKQGVENYLCSLYLEEFYSSSELDELLRR</sequence>
<organism evidence="1 2">
    <name type="scientific">Tubulinosema ratisbonensis</name>
    <dbReference type="NCBI Taxonomy" id="291195"/>
    <lineage>
        <taxon>Eukaryota</taxon>
        <taxon>Fungi</taxon>
        <taxon>Fungi incertae sedis</taxon>
        <taxon>Microsporidia</taxon>
        <taxon>Tubulinosematoidea</taxon>
        <taxon>Tubulinosematidae</taxon>
        <taxon>Tubulinosema</taxon>
    </lineage>
</organism>
<comment type="caution">
    <text evidence="1">The sequence shown here is derived from an EMBL/GenBank/DDBJ whole genome shotgun (WGS) entry which is preliminary data.</text>
</comment>
<evidence type="ECO:0000313" key="2">
    <source>
        <dbReference type="Proteomes" id="UP000282876"/>
    </source>
</evidence>
<dbReference type="AlphaFoldDB" id="A0A437AP25"/>
<dbReference type="Proteomes" id="UP000282876">
    <property type="component" value="Unassembled WGS sequence"/>
</dbReference>
<protein>
    <submittedName>
        <fullName evidence="1">Uncharacterized protein</fullName>
    </submittedName>
</protein>
<proteinExistence type="predicted"/>